<proteinExistence type="predicted"/>
<gene>
    <name evidence="2" type="ORF">J4Q44_G00238800</name>
</gene>
<feature type="region of interest" description="Disordered" evidence="1">
    <location>
        <begin position="1"/>
        <end position="20"/>
    </location>
</feature>
<feature type="region of interest" description="Disordered" evidence="1">
    <location>
        <begin position="81"/>
        <end position="114"/>
    </location>
</feature>
<evidence type="ECO:0000256" key="1">
    <source>
        <dbReference type="SAM" id="MobiDB-lite"/>
    </source>
</evidence>
<protein>
    <submittedName>
        <fullName evidence="2">Uncharacterized protein</fullName>
    </submittedName>
</protein>
<dbReference type="Proteomes" id="UP001356427">
    <property type="component" value="Unassembled WGS sequence"/>
</dbReference>
<name>A0AAN8L984_9TELE</name>
<organism evidence="2 3">
    <name type="scientific">Coregonus suidteri</name>
    <dbReference type="NCBI Taxonomy" id="861788"/>
    <lineage>
        <taxon>Eukaryota</taxon>
        <taxon>Metazoa</taxon>
        <taxon>Chordata</taxon>
        <taxon>Craniata</taxon>
        <taxon>Vertebrata</taxon>
        <taxon>Euteleostomi</taxon>
        <taxon>Actinopterygii</taxon>
        <taxon>Neopterygii</taxon>
        <taxon>Teleostei</taxon>
        <taxon>Protacanthopterygii</taxon>
        <taxon>Salmoniformes</taxon>
        <taxon>Salmonidae</taxon>
        <taxon>Coregoninae</taxon>
        <taxon>Coregonus</taxon>
    </lineage>
</organism>
<evidence type="ECO:0000313" key="3">
    <source>
        <dbReference type="Proteomes" id="UP001356427"/>
    </source>
</evidence>
<sequence>MTPGLTRQEDGQDSTGDGEYPKFCSNTIFWGVKPQPYPTSSHIWTKAPVPAPAQPKHVGQGSLLVPAQPYRAHSLAQHTSTTLAHNPCPRPAAFSTGAVGNLPGEDNTSSTGAL</sequence>
<dbReference type="AlphaFoldDB" id="A0AAN8L984"/>
<reference evidence="2 3" key="1">
    <citation type="submission" date="2021-04" db="EMBL/GenBank/DDBJ databases">
        <authorList>
            <person name="De Guttry C."/>
            <person name="Zahm M."/>
            <person name="Klopp C."/>
            <person name="Cabau C."/>
            <person name="Louis A."/>
            <person name="Berthelot C."/>
            <person name="Parey E."/>
            <person name="Roest Crollius H."/>
            <person name="Montfort J."/>
            <person name="Robinson-Rechavi M."/>
            <person name="Bucao C."/>
            <person name="Bouchez O."/>
            <person name="Gislard M."/>
            <person name="Lluch J."/>
            <person name="Milhes M."/>
            <person name="Lampietro C."/>
            <person name="Lopez Roques C."/>
            <person name="Donnadieu C."/>
            <person name="Braasch I."/>
            <person name="Desvignes T."/>
            <person name="Postlethwait J."/>
            <person name="Bobe J."/>
            <person name="Wedekind C."/>
            <person name="Guiguen Y."/>
        </authorList>
    </citation>
    <scope>NUCLEOTIDE SEQUENCE [LARGE SCALE GENOMIC DNA]</scope>
    <source>
        <strain evidence="2">Cs_M1</strain>
        <tissue evidence="2">Blood</tissue>
    </source>
</reference>
<dbReference type="EMBL" id="JAGTTL010000022">
    <property type="protein sequence ID" value="KAK6305100.1"/>
    <property type="molecule type" value="Genomic_DNA"/>
</dbReference>
<accession>A0AAN8L984</accession>
<evidence type="ECO:0000313" key="2">
    <source>
        <dbReference type="EMBL" id="KAK6305100.1"/>
    </source>
</evidence>
<keyword evidence="3" id="KW-1185">Reference proteome</keyword>
<comment type="caution">
    <text evidence="2">The sequence shown here is derived from an EMBL/GenBank/DDBJ whole genome shotgun (WGS) entry which is preliminary data.</text>
</comment>